<evidence type="ECO:0000256" key="1">
    <source>
        <dbReference type="ARBA" id="ARBA00004141"/>
    </source>
</evidence>
<protein>
    <recommendedName>
        <fullName evidence="7">3-oxo-5-alpha-steroid 4-dehydrogenase C-terminal domain-containing protein</fullName>
    </recommendedName>
</protein>
<dbReference type="Pfam" id="PF02544">
    <property type="entry name" value="Steroid_dh"/>
    <property type="match status" value="1"/>
</dbReference>
<dbReference type="PROSITE" id="PS50244">
    <property type="entry name" value="S5A_REDUCTASE"/>
    <property type="match status" value="1"/>
</dbReference>
<gene>
    <name evidence="8" type="ORF">LY90DRAFT_666562</name>
</gene>
<keyword evidence="4 6" id="KW-1133">Transmembrane helix</keyword>
<dbReference type="GO" id="GO:0006629">
    <property type="term" value="P:lipid metabolic process"/>
    <property type="evidence" value="ECO:0007669"/>
    <property type="project" value="InterPro"/>
</dbReference>
<dbReference type="GO" id="GO:0016627">
    <property type="term" value="F:oxidoreductase activity, acting on the CH-CH group of donors"/>
    <property type="evidence" value="ECO:0007669"/>
    <property type="project" value="InterPro"/>
</dbReference>
<evidence type="ECO:0000313" key="9">
    <source>
        <dbReference type="Proteomes" id="UP000193920"/>
    </source>
</evidence>
<accession>A0A1Y2EQJ0</accession>
<feature type="transmembrane region" description="Helical" evidence="6">
    <location>
        <begin position="85"/>
        <end position="100"/>
    </location>
</feature>
<dbReference type="OrthoDB" id="5788137at2759"/>
<comment type="similarity">
    <text evidence="2">Belongs to the steroid 5-alpha reductase family.</text>
</comment>
<feature type="transmembrane region" description="Helical" evidence="6">
    <location>
        <begin position="120"/>
        <end position="142"/>
    </location>
</feature>
<proteinExistence type="inferred from homology"/>
<keyword evidence="9" id="KW-1185">Reference proteome</keyword>
<reference evidence="8 9" key="1">
    <citation type="submission" date="2016-08" db="EMBL/GenBank/DDBJ databases">
        <title>A Parts List for Fungal Cellulosomes Revealed by Comparative Genomics.</title>
        <authorList>
            <consortium name="DOE Joint Genome Institute"/>
            <person name="Haitjema C.H."/>
            <person name="Gilmore S.P."/>
            <person name="Henske J.K."/>
            <person name="Solomon K.V."/>
            <person name="De Groot R."/>
            <person name="Kuo A."/>
            <person name="Mondo S.J."/>
            <person name="Salamov A.A."/>
            <person name="Labutti K."/>
            <person name="Zhao Z."/>
            <person name="Chiniquy J."/>
            <person name="Barry K."/>
            <person name="Brewer H.M."/>
            <person name="Purvine S.O."/>
            <person name="Wright A.T."/>
            <person name="Boxma B."/>
            <person name="Van Alen T."/>
            <person name="Hackstein J.H."/>
            <person name="Baker S.E."/>
            <person name="Grigoriev I.V."/>
            <person name="O'Malley M.A."/>
        </authorList>
    </citation>
    <scope>NUCLEOTIDE SEQUENCE [LARGE SCALE GENOMIC DNA]</scope>
    <source>
        <strain evidence="8 9">G1</strain>
    </source>
</reference>
<evidence type="ECO:0000256" key="5">
    <source>
        <dbReference type="ARBA" id="ARBA00023136"/>
    </source>
</evidence>
<keyword evidence="3 6" id="KW-0812">Transmembrane</keyword>
<feature type="transmembrane region" description="Helical" evidence="6">
    <location>
        <begin position="15"/>
        <end position="40"/>
    </location>
</feature>
<comment type="subcellular location">
    <subcellularLocation>
        <location evidence="1">Membrane</location>
        <topology evidence="1">Multi-pass membrane protein</topology>
    </subcellularLocation>
</comment>
<feature type="transmembrane region" description="Helical" evidence="6">
    <location>
        <begin position="195"/>
        <end position="217"/>
    </location>
</feature>
<dbReference type="PANTHER" id="PTHR10556:SF35">
    <property type="entry name" value="3-OXO-5-ALPHA-STEROID 4-DEHYDROGENASE FAMILY PROTEIN"/>
    <property type="match status" value="1"/>
</dbReference>
<evidence type="ECO:0000313" key="8">
    <source>
        <dbReference type="EMBL" id="ORY73809.1"/>
    </source>
</evidence>
<evidence type="ECO:0000259" key="7">
    <source>
        <dbReference type="Pfam" id="PF02544"/>
    </source>
</evidence>
<keyword evidence="5 6" id="KW-0472">Membrane</keyword>
<evidence type="ECO:0000256" key="2">
    <source>
        <dbReference type="ARBA" id="ARBA00007742"/>
    </source>
</evidence>
<dbReference type="GO" id="GO:0016020">
    <property type="term" value="C:membrane"/>
    <property type="evidence" value="ECO:0007669"/>
    <property type="project" value="UniProtKB-SubCell"/>
</dbReference>
<feature type="transmembrane region" description="Helical" evidence="6">
    <location>
        <begin position="61"/>
        <end position="79"/>
    </location>
</feature>
<dbReference type="Proteomes" id="UP000193920">
    <property type="component" value="Unassembled WGS sequence"/>
</dbReference>
<dbReference type="InterPro" id="IPR001104">
    <property type="entry name" value="3-oxo-5_a-steroid_4-DH_C"/>
</dbReference>
<dbReference type="PANTHER" id="PTHR10556">
    <property type="entry name" value="3-OXO-5-ALPHA-STEROID 4-DEHYDROGENASE"/>
    <property type="match status" value="1"/>
</dbReference>
<organism evidence="8 9">
    <name type="scientific">Neocallimastix californiae</name>
    <dbReference type="NCBI Taxonomy" id="1754190"/>
    <lineage>
        <taxon>Eukaryota</taxon>
        <taxon>Fungi</taxon>
        <taxon>Fungi incertae sedis</taxon>
        <taxon>Chytridiomycota</taxon>
        <taxon>Chytridiomycota incertae sedis</taxon>
        <taxon>Neocallimastigomycetes</taxon>
        <taxon>Neocallimastigales</taxon>
        <taxon>Neocallimastigaceae</taxon>
        <taxon>Neocallimastix</taxon>
    </lineage>
</organism>
<name>A0A1Y2EQJ0_9FUNG</name>
<sequence length="264" mass="31396">MSESIIPESDNTEKFIFFVLVLLGIVIIFLEITGNNIPYSKFELKNERGFAFSRCYNTRKGLFLIYLSTILSITFIYIFDSRKKTPYHIIVYIFYLINYLKRCFEVLFIHKFSKKSSFFALLYIGISHTFVNTILCRCILLSNKNIDDSNFFYLILPFPLIIFGWFGSFYHHILLAKIRRSPRNAKRYKIPRGGLFEYVSCPHYFMELLTWAGFSVIVHRLSFYGHIVFIFCTFAGRSYQTRKWYNNNIVGYPRKRKCLIPLIF</sequence>
<comment type="caution">
    <text evidence="8">The sequence shown here is derived from an EMBL/GenBank/DDBJ whole genome shotgun (WGS) entry which is preliminary data.</text>
</comment>
<dbReference type="InterPro" id="IPR039357">
    <property type="entry name" value="SRD5A/TECR"/>
</dbReference>
<evidence type="ECO:0000256" key="4">
    <source>
        <dbReference type="ARBA" id="ARBA00022989"/>
    </source>
</evidence>
<evidence type="ECO:0000256" key="3">
    <source>
        <dbReference type="ARBA" id="ARBA00022692"/>
    </source>
</evidence>
<feature type="transmembrane region" description="Helical" evidence="6">
    <location>
        <begin position="223"/>
        <end position="239"/>
    </location>
</feature>
<dbReference type="AlphaFoldDB" id="A0A1Y2EQJ0"/>
<dbReference type="STRING" id="1754190.A0A1Y2EQJ0"/>
<feature type="transmembrane region" description="Helical" evidence="6">
    <location>
        <begin position="154"/>
        <end position="174"/>
    </location>
</feature>
<feature type="domain" description="3-oxo-5-alpha-steroid 4-dehydrogenase C-terminal" evidence="7">
    <location>
        <begin position="144"/>
        <end position="264"/>
    </location>
</feature>
<evidence type="ECO:0000256" key="6">
    <source>
        <dbReference type="SAM" id="Phobius"/>
    </source>
</evidence>
<dbReference type="EMBL" id="MCOG01000032">
    <property type="protein sequence ID" value="ORY73809.1"/>
    <property type="molecule type" value="Genomic_DNA"/>
</dbReference>